<dbReference type="PROSITE" id="PS51375">
    <property type="entry name" value="PPR"/>
    <property type="match status" value="2"/>
</dbReference>
<dbReference type="EMBL" id="HBIX01013664">
    <property type="protein sequence ID" value="CAE0717338.1"/>
    <property type="molecule type" value="Transcribed_RNA"/>
</dbReference>
<protein>
    <recommendedName>
        <fullName evidence="5">Pentacotripeptide-repeat region of PRORP domain-containing protein</fullName>
    </recommendedName>
</protein>
<dbReference type="AlphaFoldDB" id="A0A6U9YZR0"/>
<proteinExistence type="predicted"/>
<evidence type="ECO:0000256" key="2">
    <source>
        <dbReference type="PROSITE-ProRule" id="PRU00708"/>
    </source>
</evidence>
<dbReference type="PANTHER" id="PTHR47936">
    <property type="entry name" value="PPR_LONG DOMAIN-CONTAINING PROTEIN"/>
    <property type="match status" value="1"/>
</dbReference>
<reference evidence="3" key="1">
    <citation type="submission" date="2021-01" db="EMBL/GenBank/DDBJ databases">
        <authorList>
            <person name="Corre E."/>
            <person name="Pelletier E."/>
            <person name="Niang G."/>
            <person name="Scheremetjew M."/>
            <person name="Finn R."/>
            <person name="Kale V."/>
            <person name="Holt S."/>
            <person name="Cochrane G."/>
            <person name="Meng A."/>
            <person name="Brown T."/>
            <person name="Cohen L."/>
        </authorList>
    </citation>
    <scope>NUCLEOTIDE SEQUENCE</scope>
    <source>
        <strain evidence="3">10249 10 AB</strain>
    </source>
</reference>
<feature type="repeat" description="PPR" evidence="2">
    <location>
        <begin position="498"/>
        <end position="532"/>
    </location>
</feature>
<name>A0A6U9YZR0_9STRA</name>
<dbReference type="EMBL" id="HBIX01013666">
    <property type="protein sequence ID" value="CAE0717340.1"/>
    <property type="molecule type" value="Transcribed_RNA"/>
</dbReference>
<feature type="repeat" description="PPR" evidence="2">
    <location>
        <begin position="462"/>
        <end position="497"/>
    </location>
</feature>
<organism evidence="3">
    <name type="scientific">Pseudo-nitzschia australis</name>
    <dbReference type="NCBI Taxonomy" id="44445"/>
    <lineage>
        <taxon>Eukaryota</taxon>
        <taxon>Sar</taxon>
        <taxon>Stramenopiles</taxon>
        <taxon>Ochrophyta</taxon>
        <taxon>Bacillariophyta</taxon>
        <taxon>Bacillariophyceae</taxon>
        <taxon>Bacillariophycidae</taxon>
        <taxon>Bacillariales</taxon>
        <taxon>Bacillariaceae</taxon>
        <taxon>Pseudo-nitzschia</taxon>
    </lineage>
</organism>
<dbReference type="Gene3D" id="1.25.40.10">
    <property type="entry name" value="Tetratricopeptide repeat domain"/>
    <property type="match status" value="1"/>
</dbReference>
<evidence type="ECO:0000313" key="4">
    <source>
        <dbReference type="EMBL" id="CAE0717340.1"/>
    </source>
</evidence>
<gene>
    <name evidence="3" type="ORF">PAUS00366_LOCUS10090</name>
    <name evidence="4" type="ORF">PAUS00366_LOCUS10092</name>
</gene>
<evidence type="ECO:0000313" key="3">
    <source>
        <dbReference type="EMBL" id="CAE0717338.1"/>
    </source>
</evidence>
<dbReference type="GO" id="GO:0031930">
    <property type="term" value="P:mitochondria-nucleus signaling pathway"/>
    <property type="evidence" value="ECO:0007669"/>
    <property type="project" value="TreeGrafter"/>
</dbReference>
<dbReference type="GO" id="GO:0009507">
    <property type="term" value="C:chloroplast"/>
    <property type="evidence" value="ECO:0007669"/>
    <property type="project" value="TreeGrafter"/>
</dbReference>
<dbReference type="PANTHER" id="PTHR47936:SF1">
    <property type="entry name" value="PENTATRICOPEPTIDE REPEAT-CONTAINING PROTEIN GUN1, CHLOROPLASTIC"/>
    <property type="match status" value="1"/>
</dbReference>
<keyword evidence="1" id="KW-0677">Repeat</keyword>
<dbReference type="InterPro" id="IPR002885">
    <property type="entry name" value="PPR_rpt"/>
</dbReference>
<evidence type="ECO:0000256" key="1">
    <source>
        <dbReference type="ARBA" id="ARBA00022737"/>
    </source>
</evidence>
<sequence>MSSFALGRRRCIQLTTRRVSKHFLGSRNESFHQSERATAITTEGTAGRRASTLQFNQFPPQSLILKSQRNSELISPTNASFSSPAASQMEAIEHEHLSDNFETTTVDGTLRQDITTGLPFVIKNLDQACRFNQGKGGAPNGPNNTSKKKWNTDFVKQTVSQYEYYLKRFYNQEGGTDDDSSVSNEMKELFFSPETTQQAFVAVLRCRLPTHVLSQKIREWERYIGGIGMTKMTDSLSLSMLEANGKAGNVGRAIQLLSLRKSREYSPKEQEFVHAITAIDAASLYLRRNRNIFLAENKQPKIDDPTRWLDAILINMNQRDVALTTKMANRMLNIFTRTGKTGKMTHYFYRVVRKPIHGEEDDNENEKGDEIDIAKNNDNANKMATFQNRPVQLRINMRPPPPYHKIPSQVRGKLVRKPGSNIKQLKLERESDPDWSPVLTSAISFADSLKQGACGHDPVELDLISYSILMKVCVNRGSLWRAMHMIDEVMPANKIKPDIIAYNTLLIGLARVGDVPTMKEYTRQLLSNGLTPTKETIEASIDSLLNLGDVGNAITLCQDFFNQYSVLPPYTTHLKILEMTLGRGLEFEAKRHVSFIQQLWKWEQNKYHSEKFSRMLYATQNNPSLSKEALQKMFAYFGYTLDDSDFF</sequence>
<dbReference type="Pfam" id="PF13812">
    <property type="entry name" value="PPR_3"/>
    <property type="match status" value="1"/>
</dbReference>
<accession>A0A6U9YZR0</accession>
<evidence type="ECO:0008006" key="5">
    <source>
        <dbReference type="Google" id="ProtNLM"/>
    </source>
</evidence>
<dbReference type="InterPro" id="IPR011990">
    <property type="entry name" value="TPR-like_helical_dom_sf"/>
</dbReference>